<dbReference type="GO" id="GO:0006672">
    <property type="term" value="P:ceramide metabolic process"/>
    <property type="evidence" value="ECO:0007669"/>
    <property type="project" value="TreeGrafter"/>
</dbReference>
<name>A0A1B6D226_9HEMI</name>
<dbReference type="PROSITE" id="PS50146">
    <property type="entry name" value="DAGK"/>
    <property type="match status" value="1"/>
</dbReference>
<evidence type="ECO:0000259" key="1">
    <source>
        <dbReference type="PROSITE" id="PS50146"/>
    </source>
</evidence>
<dbReference type="InterPro" id="IPR017438">
    <property type="entry name" value="ATP-NAD_kinase_N"/>
</dbReference>
<gene>
    <name evidence="2" type="ORF">g.19869</name>
</gene>
<reference evidence="2" key="1">
    <citation type="submission" date="2015-12" db="EMBL/GenBank/DDBJ databases">
        <title>De novo transcriptome assembly of four potential Pierce s Disease insect vectors from Arizona vineyards.</title>
        <authorList>
            <person name="Tassone E.E."/>
        </authorList>
    </citation>
    <scope>NUCLEOTIDE SEQUENCE</scope>
</reference>
<dbReference type="SUPFAM" id="SSF111331">
    <property type="entry name" value="NAD kinase/diacylglycerol kinase-like"/>
    <property type="match status" value="1"/>
</dbReference>
<accession>A0A1B6D226</accession>
<dbReference type="GO" id="GO:0001729">
    <property type="term" value="F:ceramide kinase activity"/>
    <property type="evidence" value="ECO:0007669"/>
    <property type="project" value="TreeGrafter"/>
</dbReference>
<dbReference type="Gene3D" id="3.40.50.10330">
    <property type="entry name" value="Probable inorganic polyphosphate/atp-NAD kinase, domain 1"/>
    <property type="match status" value="1"/>
</dbReference>
<dbReference type="GO" id="GO:0016020">
    <property type="term" value="C:membrane"/>
    <property type="evidence" value="ECO:0007669"/>
    <property type="project" value="GOC"/>
</dbReference>
<dbReference type="EMBL" id="GEDC01017551">
    <property type="protein sequence ID" value="JAS19747.1"/>
    <property type="molecule type" value="Transcribed_RNA"/>
</dbReference>
<protein>
    <recommendedName>
        <fullName evidence="1">DAGKc domain-containing protein</fullName>
    </recommendedName>
</protein>
<dbReference type="Pfam" id="PF00781">
    <property type="entry name" value="DAGK_cat"/>
    <property type="match status" value="1"/>
</dbReference>
<evidence type="ECO:0000313" key="2">
    <source>
        <dbReference type="EMBL" id="JAS19747.1"/>
    </source>
</evidence>
<dbReference type="AlphaFoldDB" id="A0A1B6D226"/>
<proteinExistence type="predicted"/>
<sequence length="511" mass="58120">MEEINSNVLWDTVLLNTFIIEKKKCKVYFHRGTFIWENEAPPHTRNTLLLDDVIAVDYMFKKQRCCHNNKVHFSKPNSSQEFSNITQPVGFCIHYALHEKQNKWRHHKLLLTTNETRHTISWVNTLQALYKGLLQRPKQIIVFVNPFGGKRKGLQIYEQIAKPLFDIAGIEIDLTVTQRANHARDILESEDLSKFDGIVCVGGDGTFSEIMNGLLIRTARDEGIDPNNLDNELPRPKLRIGVIPGGSTDTVAYCIHGTTDIETAVLHVIIGESAGLDVSSVHNEHSLLCYYASVISYGYLGDIIRDSDKFRWMGPKRYDFSGFKKFLVNQGYEGEIMLATNSSNAPEDSKCFKDCQRCLSQKDIRLDDDTTQDWKTIRGKFLMVNGANLSCACPRSPNGISPHCHMGDGCLDLVLVKHTSLINNLRLLLTLSNKMKTIYDLPFVEVHRTKRFSFRALPLCARTASDVSVWNCDGEILFDTFLQIRSHCQLLQVFFRGIEASLDDNQRCSCF</sequence>
<dbReference type="Pfam" id="PF19280">
    <property type="entry name" value="CERK_C"/>
    <property type="match status" value="1"/>
</dbReference>
<organism evidence="2">
    <name type="scientific">Clastoptera arizonana</name>
    <name type="common">Arizona spittle bug</name>
    <dbReference type="NCBI Taxonomy" id="38151"/>
    <lineage>
        <taxon>Eukaryota</taxon>
        <taxon>Metazoa</taxon>
        <taxon>Ecdysozoa</taxon>
        <taxon>Arthropoda</taxon>
        <taxon>Hexapoda</taxon>
        <taxon>Insecta</taxon>
        <taxon>Pterygota</taxon>
        <taxon>Neoptera</taxon>
        <taxon>Paraneoptera</taxon>
        <taxon>Hemiptera</taxon>
        <taxon>Auchenorrhyncha</taxon>
        <taxon>Cercopoidea</taxon>
        <taxon>Clastopteridae</taxon>
        <taxon>Clastoptera</taxon>
    </lineage>
</organism>
<dbReference type="InterPro" id="IPR016064">
    <property type="entry name" value="NAD/diacylglycerol_kinase_sf"/>
</dbReference>
<dbReference type="SMART" id="SM00046">
    <property type="entry name" value="DAGKc"/>
    <property type="match status" value="1"/>
</dbReference>
<dbReference type="PANTHER" id="PTHR12358:SF111">
    <property type="entry name" value="CERAMIDE KINASE, ISOFORM A"/>
    <property type="match status" value="1"/>
</dbReference>
<dbReference type="InterPro" id="IPR050187">
    <property type="entry name" value="Lipid_Phosphate_FormReg"/>
</dbReference>
<dbReference type="PANTHER" id="PTHR12358">
    <property type="entry name" value="SPHINGOSINE KINASE"/>
    <property type="match status" value="1"/>
</dbReference>
<dbReference type="InterPro" id="IPR001206">
    <property type="entry name" value="Diacylglycerol_kinase_cat_dom"/>
</dbReference>
<dbReference type="Gene3D" id="2.60.200.40">
    <property type="match status" value="1"/>
</dbReference>
<feature type="domain" description="DAGKc" evidence="1">
    <location>
        <begin position="135"/>
        <end position="285"/>
    </location>
</feature>
<dbReference type="InterPro" id="IPR045363">
    <property type="entry name" value="CERK_C"/>
</dbReference>